<dbReference type="GeneID" id="16073941"/>
<dbReference type="KEGG" id="sre:PTSG_05493"/>
<sequence length="460" mass="48788">MSLHIEGWGFLEDDSYVPYQGIEAMRTQSYEKLASSNCSLCRAVLIKRSLPRLDQLSQRMHAGALSPTAHIPREPPTSLSPPLTPVDDQFPALGEPSTADIDEFEDAFADVCEDSFYLQRANDNAGLDMSGLRVRSRRASLDERRALSPEPAPATTAAATSGDHRRDATMPVAGSPAPSTNEQKTPLLASLSQAPLSSTSPCSSVTGPLSDQPCDEGELDTVSGCAPTPPSLFNDHLRQSSSTRNVLGGTDAAFGHVNAALSFGAMGHEDQQRLLTCGFATSSANRRGVMDNNAAPGIYADLHAKATSQLGGGDRTYVDDNEQDDDDDDDDRNSLDSFSDDSPVSGNSLSDDPALMPTPTIADVMSDDVAFAARWSAKRSYADSLPASRRGSVCGRDAGMGDICGGKGFYSNRSNATDGDDDDDDVFEPPTKTSRPSTPCHVAEQTASVSRLSPTVMALV</sequence>
<dbReference type="AlphaFoldDB" id="F2UBD5"/>
<name>F2UBD5_SALR5</name>
<evidence type="ECO:0000313" key="2">
    <source>
        <dbReference type="EMBL" id="EGD73801.1"/>
    </source>
</evidence>
<feature type="compositionally biased region" description="Acidic residues" evidence="1">
    <location>
        <begin position="418"/>
        <end position="427"/>
    </location>
</feature>
<organism evidence="3">
    <name type="scientific">Salpingoeca rosetta (strain ATCC 50818 / BSB-021)</name>
    <dbReference type="NCBI Taxonomy" id="946362"/>
    <lineage>
        <taxon>Eukaryota</taxon>
        <taxon>Choanoflagellata</taxon>
        <taxon>Craspedida</taxon>
        <taxon>Salpingoecidae</taxon>
        <taxon>Salpingoeca</taxon>
    </lineage>
</organism>
<feature type="region of interest" description="Disordered" evidence="1">
    <location>
        <begin position="310"/>
        <end position="360"/>
    </location>
</feature>
<proteinExistence type="predicted"/>
<reference evidence="2" key="1">
    <citation type="submission" date="2009-08" db="EMBL/GenBank/DDBJ databases">
        <title>Annotation of Salpingoeca rosetta.</title>
        <authorList>
            <consortium name="The Broad Institute Genome Sequencing Platform"/>
            <person name="Russ C."/>
            <person name="Cuomo C."/>
            <person name="Burger G."/>
            <person name="Gray M.W."/>
            <person name="Holland P.W.H."/>
            <person name="King N."/>
            <person name="Lang F.B.F."/>
            <person name="Roger A.J."/>
            <person name="Ruiz-Trillo I."/>
            <person name="Young S.K."/>
            <person name="Zeng Q."/>
            <person name="Gargeya S."/>
            <person name="Alvarado L."/>
            <person name="Berlin A."/>
            <person name="Chapman S.B."/>
            <person name="Chen Z."/>
            <person name="Freedman E."/>
            <person name="Gellesch M."/>
            <person name="Goldberg J."/>
            <person name="Griggs A."/>
            <person name="Gujja S."/>
            <person name="Heilman E."/>
            <person name="Heiman D."/>
            <person name="Howarth C."/>
            <person name="Mehta T."/>
            <person name="Neiman D."/>
            <person name="Pearson M."/>
            <person name="Roberts A."/>
            <person name="Saif S."/>
            <person name="Shea T."/>
            <person name="Shenoy N."/>
            <person name="Sisk P."/>
            <person name="Stolte C."/>
            <person name="Sykes S."/>
            <person name="White J."/>
            <person name="Yandava C."/>
            <person name="Haas B."/>
            <person name="Nusbaum C."/>
            <person name="Birren B."/>
        </authorList>
    </citation>
    <scope>NUCLEOTIDE SEQUENCE [LARGE SCALE GENOMIC DNA]</scope>
    <source>
        <strain evidence="2">ATCC 50818</strain>
    </source>
</reference>
<protein>
    <submittedName>
        <fullName evidence="2">Uncharacterized protein</fullName>
    </submittedName>
</protein>
<feature type="region of interest" description="Disordered" evidence="1">
    <location>
        <begin position="140"/>
        <end position="221"/>
    </location>
</feature>
<feature type="region of interest" description="Disordered" evidence="1">
    <location>
        <begin position="413"/>
        <end position="448"/>
    </location>
</feature>
<evidence type="ECO:0000313" key="3">
    <source>
        <dbReference type="Proteomes" id="UP000007799"/>
    </source>
</evidence>
<dbReference type="Proteomes" id="UP000007799">
    <property type="component" value="Unassembled WGS sequence"/>
</dbReference>
<keyword evidence="3" id="KW-1185">Reference proteome</keyword>
<dbReference type="EMBL" id="GL832967">
    <property type="protein sequence ID" value="EGD73801.1"/>
    <property type="molecule type" value="Genomic_DNA"/>
</dbReference>
<feature type="compositionally biased region" description="Acidic residues" evidence="1">
    <location>
        <begin position="319"/>
        <end position="331"/>
    </location>
</feature>
<accession>F2UBD5</accession>
<evidence type="ECO:0000256" key="1">
    <source>
        <dbReference type="SAM" id="MobiDB-lite"/>
    </source>
</evidence>
<gene>
    <name evidence="2" type="ORF">PTSG_05493</name>
</gene>
<feature type="compositionally biased region" description="Low complexity" evidence="1">
    <location>
        <begin position="185"/>
        <end position="201"/>
    </location>
</feature>
<dbReference type="RefSeq" id="XP_004993364.1">
    <property type="nucleotide sequence ID" value="XM_004993307.1"/>
</dbReference>
<dbReference type="InParanoid" id="F2UBD5"/>